<keyword evidence="5 7" id="KW-1133">Transmembrane helix</keyword>
<sequence length="104" mass="11396">MMDQILLLIFATILFGVGLYALLGKRNIIKILMGIEIMTVAVNIVFIALGTDLDNRTFNQFTIVFPLISLAVGAAVMALGLAIVINNYRHVKSVDADEMATLKR</sequence>
<reference evidence="8" key="1">
    <citation type="journal article" date="2022" name="Nat. Microbiol.">
        <title>Unique mobile elements and scalable gene flow at the prokaryote-eukaryote boundary revealed by circularized Asgard archaea genomes.</title>
        <authorList>
            <person name="Wu F."/>
            <person name="Speth D.R."/>
            <person name="Philosof A."/>
            <person name="Cremiere A."/>
            <person name="Narayanan A."/>
            <person name="Barco R.A."/>
            <person name="Connon S.A."/>
            <person name="Amend J.P."/>
            <person name="Antoshechkin I.A."/>
            <person name="Orphan V.J."/>
        </authorList>
    </citation>
    <scope>NUCLEOTIDE SEQUENCE</scope>
    <source>
        <strain evidence="8">PR6</strain>
    </source>
</reference>
<keyword evidence="6 7" id="KW-0472">Membrane</keyword>
<gene>
    <name evidence="8" type="primary">nuoK</name>
    <name evidence="8" type="ORF">K9W46_10880</name>
</gene>
<accession>A0A9Y1BPI7</accession>
<dbReference type="AlphaFoldDB" id="A0A9Y1BPI7"/>
<feature type="transmembrane region" description="Helical" evidence="7">
    <location>
        <begin position="31"/>
        <end position="51"/>
    </location>
</feature>
<evidence type="ECO:0000256" key="4">
    <source>
        <dbReference type="ARBA" id="ARBA00022692"/>
    </source>
</evidence>
<comment type="subcellular location">
    <subcellularLocation>
        <location evidence="1">Membrane</location>
        <topology evidence="1">Multi-pass membrane protein</topology>
    </subcellularLocation>
</comment>
<dbReference type="Gene3D" id="1.10.287.3510">
    <property type="match status" value="1"/>
</dbReference>
<name>A0A9Y1BPI7_9ARCH</name>
<proteinExistence type="inferred from homology"/>
<dbReference type="EMBL" id="CP084167">
    <property type="protein sequence ID" value="UJG42871.1"/>
    <property type="molecule type" value="Genomic_DNA"/>
</dbReference>
<dbReference type="GO" id="GO:0042773">
    <property type="term" value="P:ATP synthesis coupled electron transport"/>
    <property type="evidence" value="ECO:0007669"/>
    <property type="project" value="InterPro"/>
</dbReference>
<dbReference type="Pfam" id="PF00420">
    <property type="entry name" value="Oxidored_q2"/>
    <property type="match status" value="1"/>
</dbReference>
<keyword evidence="4 7" id="KW-0812">Transmembrane</keyword>
<evidence type="ECO:0000256" key="1">
    <source>
        <dbReference type="ARBA" id="ARBA00004141"/>
    </source>
</evidence>
<evidence type="ECO:0000313" key="8">
    <source>
        <dbReference type="EMBL" id="UJG42871.1"/>
    </source>
</evidence>
<dbReference type="InterPro" id="IPR001133">
    <property type="entry name" value="NADH_UbQ_OxRdtase_chain4L/K"/>
</dbReference>
<dbReference type="GO" id="GO:0030964">
    <property type="term" value="C:NADH dehydrogenase complex"/>
    <property type="evidence" value="ECO:0007669"/>
    <property type="project" value="TreeGrafter"/>
</dbReference>
<evidence type="ECO:0000256" key="5">
    <source>
        <dbReference type="ARBA" id="ARBA00022989"/>
    </source>
</evidence>
<feature type="transmembrane region" description="Helical" evidence="7">
    <location>
        <begin position="6"/>
        <end position="24"/>
    </location>
</feature>
<evidence type="ECO:0000256" key="3">
    <source>
        <dbReference type="ARBA" id="ARBA00022448"/>
    </source>
</evidence>
<dbReference type="HAMAP" id="MF_01456">
    <property type="entry name" value="NDH1_NuoK"/>
    <property type="match status" value="1"/>
</dbReference>
<protein>
    <submittedName>
        <fullName evidence="8">NADH-quinone oxidoreductase subunit NuoK</fullName>
        <ecNumber evidence="8">1.6.5.9</ecNumber>
    </submittedName>
</protein>
<dbReference type="PANTHER" id="PTHR11434:SF16">
    <property type="entry name" value="NADH-UBIQUINONE OXIDOREDUCTASE CHAIN 4L"/>
    <property type="match status" value="1"/>
</dbReference>
<evidence type="ECO:0000256" key="2">
    <source>
        <dbReference type="ARBA" id="ARBA00010519"/>
    </source>
</evidence>
<dbReference type="GO" id="GO:0050136">
    <property type="term" value="F:NADH dehydrogenase (quinone) (non-electrogenic) activity"/>
    <property type="evidence" value="ECO:0007669"/>
    <property type="project" value="UniProtKB-EC"/>
</dbReference>
<evidence type="ECO:0000256" key="6">
    <source>
        <dbReference type="ARBA" id="ARBA00023136"/>
    </source>
</evidence>
<dbReference type="PANTHER" id="PTHR11434">
    <property type="entry name" value="NADH-UBIQUINONE OXIDOREDUCTASE SUBUNIT ND4L"/>
    <property type="match status" value="1"/>
</dbReference>
<dbReference type="Proteomes" id="UP001200513">
    <property type="component" value="Chromosome"/>
</dbReference>
<comment type="similarity">
    <text evidence="2">Belongs to the complex I subunit 4L family.</text>
</comment>
<keyword evidence="3" id="KW-0813">Transport</keyword>
<dbReference type="NCBIfam" id="NF004320">
    <property type="entry name" value="PRK05715.1-2"/>
    <property type="match status" value="1"/>
</dbReference>
<dbReference type="EC" id="1.6.5.9" evidence="8"/>
<dbReference type="InterPro" id="IPR039428">
    <property type="entry name" value="NUOK/Mnh_C1-like"/>
</dbReference>
<keyword evidence="8" id="KW-0560">Oxidoreductase</keyword>
<feature type="transmembrane region" description="Helical" evidence="7">
    <location>
        <begin position="63"/>
        <end position="85"/>
    </location>
</feature>
<organism evidence="8">
    <name type="scientific">Candidatus Heimdallarchaeum endolithica</name>
    <dbReference type="NCBI Taxonomy" id="2876572"/>
    <lineage>
        <taxon>Archaea</taxon>
        <taxon>Promethearchaeati</taxon>
        <taxon>Candidatus Heimdallarchaeota</taxon>
        <taxon>Candidatus Heimdallarchaeia (ex Rinke et al. 2021) (nom. nud.)</taxon>
        <taxon>Candidatus Heimdallarchaeales</taxon>
        <taxon>Candidatus Heimdallarchaeaceae</taxon>
        <taxon>Candidatus Heimdallarchaeum</taxon>
    </lineage>
</organism>
<evidence type="ECO:0000256" key="7">
    <source>
        <dbReference type="SAM" id="Phobius"/>
    </source>
</evidence>